<evidence type="ECO:0000313" key="2">
    <source>
        <dbReference type="Proteomes" id="UP000001064"/>
    </source>
</evidence>
<reference evidence="2" key="1">
    <citation type="journal article" date="2011" name="Genome Biol.">
        <title>Comparative genomics of the social amoebae Dictyostelium discoideum and Dictyostelium purpureum.</title>
        <authorList>
            <consortium name="US DOE Joint Genome Institute (JGI-PGF)"/>
            <person name="Sucgang R."/>
            <person name="Kuo A."/>
            <person name="Tian X."/>
            <person name="Salerno W."/>
            <person name="Parikh A."/>
            <person name="Feasley C.L."/>
            <person name="Dalin E."/>
            <person name="Tu H."/>
            <person name="Huang E."/>
            <person name="Barry K."/>
            <person name="Lindquist E."/>
            <person name="Shapiro H."/>
            <person name="Bruce D."/>
            <person name="Schmutz J."/>
            <person name="Salamov A."/>
            <person name="Fey P."/>
            <person name="Gaudet P."/>
            <person name="Anjard C."/>
            <person name="Babu M.M."/>
            <person name="Basu S."/>
            <person name="Bushmanova Y."/>
            <person name="van der Wel H."/>
            <person name="Katoh-Kurasawa M."/>
            <person name="Dinh C."/>
            <person name="Coutinho P.M."/>
            <person name="Saito T."/>
            <person name="Elias M."/>
            <person name="Schaap P."/>
            <person name="Kay R.R."/>
            <person name="Henrissat B."/>
            <person name="Eichinger L."/>
            <person name="Rivero F."/>
            <person name="Putnam N.H."/>
            <person name="West C.M."/>
            <person name="Loomis W.F."/>
            <person name="Chisholm R.L."/>
            <person name="Shaulsky G."/>
            <person name="Strassmann J.E."/>
            <person name="Queller D.C."/>
            <person name="Kuspa A."/>
            <person name="Grigoriev I.V."/>
        </authorList>
    </citation>
    <scope>NUCLEOTIDE SEQUENCE [LARGE SCALE GENOMIC DNA]</scope>
    <source>
        <strain evidence="2">QSDP1</strain>
    </source>
</reference>
<accession>F0ZJ82</accession>
<evidence type="ECO:0000313" key="1">
    <source>
        <dbReference type="EMBL" id="EGC35974.1"/>
    </source>
</evidence>
<dbReference type="KEGG" id="dpp:DICPUDRAFT_78328"/>
<dbReference type="PANTHER" id="PTHR32488">
    <property type="entry name" value="UPF0746 PROTEIN DDB_G0280785-RELATED"/>
    <property type="match status" value="1"/>
</dbReference>
<organism evidence="1 2">
    <name type="scientific">Dictyostelium purpureum</name>
    <name type="common">Slime mold</name>
    <dbReference type="NCBI Taxonomy" id="5786"/>
    <lineage>
        <taxon>Eukaryota</taxon>
        <taxon>Amoebozoa</taxon>
        <taxon>Evosea</taxon>
        <taxon>Eumycetozoa</taxon>
        <taxon>Dictyostelia</taxon>
        <taxon>Dictyosteliales</taxon>
        <taxon>Dictyosteliaceae</taxon>
        <taxon>Dictyostelium</taxon>
    </lineage>
</organism>
<dbReference type="InParanoid" id="F0ZJ82"/>
<dbReference type="AlphaFoldDB" id="F0ZJ82"/>
<dbReference type="Proteomes" id="UP000001064">
    <property type="component" value="Unassembled WGS sequence"/>
</dbReference>
<dbReference type="RefSeq" id="XP_003287475.1">
    <property type="nucleotide sequence ID" value="XM_003287427.1"/>
</dbReference>
<name>F0ZJ82_DICPU</name>
<keyword evidence="2" id="KW-1185">Reference proteome</keyword>
<proteinExistence type="predicted"/>
<dbReference type="EMBL" id="GL871041">
    <property type="protein sequence ID" value="EGC35974.1"/>
    <property type="molecule type" value="Genomic_DNA"/>
</dbReference>
<protein>
    <submittedName>
        <fullName evidence="1">Uncharacterized protein</fullName>
    </submittedName>
</protein>
<dbReference type="InterPro" id="IPR051904">
    <property type="entry name" value="UPF0746_actin_org"/>
</dbReference>
<dbReference type="PANTHER" id="PTHR32488:SF76">
    <property type="entry name" value="ANKYRIN REPEAT-CONTAINING PROTEIN-RELATED"/>
    <property type="match status" value="1"/>
</dbReference>
<sequence>MNITINIIKNLYDYGHFEQLNKDFIYNNKIKIFKTIATKQILDFYFTIFKDQLFEDRNSNWLYFDSVLVFEYYEVLMNSLNRKMIISNYQPSDYIYFKKKVHSPNTVEILDMVLKNSELYELNHNFSLESFKFNILLYLANNKSKSLISILNNSKIKTFDFNFILKDLHQYPGIKYLGRWIIENCLSFIYDHNSQSVTLTVGTKNRKKVYIKMGIKLILMLQIQCGYFDQVIQSIVKEERPIFLNIFQSNGLPKFNFGIPLNFIKACIDYYVISNNEKINILVSKLILSAPPIIVIKSILYFGLNYGKNKMGLSYQHYLEILKNNSNNNQIINLLKDFDLIKGNEI</sequence>
<dbReference type="VEuPathDB" id="AmoebaDB:DICPUDRAFT_78328"/>
<gene>
    <name evidence="1" type="ORF">DICPUDRAFT_78328</name>
</gene>
<dbReference type="GeneID" id="10500375"/>